<dbReference type="EMBL" id="LDOU01000004">
    <property type="protein sequence ID" value="KLV11029.1"/>
    <property type="molecule type" value="Genomic_DNA"/>
</dbReference>
<keyword evidence="5" id="KW-0805">Transcription regulation</keyword>
<dbReference type="InterPro" id="IPR035890">
    <property type="entry name" value="Anti-sigma-28_factor_FlgM_sf"/>
</dbReference>
<feature type="compositionally biased region" description="Polar residues" evidence="9">
    <location>
        <begin position="1"/>
        <end position="21"/>
    </location>
</feature>
<comment type="caution">
    <text evidence="11">The sequence shown here is derived from an EMBL/GenBank/DDBJ whole genome shotgun (WGS) entry which is preliminary data.</text>
</comment>
<evidence type="ECO:0000256" key="2">
    <source>
        <dbReference type="ARBA" id="ARBA00017823"/>
    </source>
</evidence>
<evidence type="ECO:0000256" key="1">
    <source>
        <dbReference type="ARBA" id="ARBA00005322"/>
    </source>
</evidence>
<dbReference type="Pfam" id="PF04316">
    <property type="entry name" value="FlgM"/>
    <property type="match status" value="1"/>
</dbReference>
<keyword evidence="3" id="KW-0678">Repressor</keyword>
<sequence length="103" mass="11227">MPSINQLRTNLSSSPLTTQRSGEQKEKAQVSQTSEQQQTDQVSLSSQAKSAGSIHKELAAMPESFDNQKVSQIKEAIANGSYVIDAEKLASNLLKFEDELNGM</sequence>
<keyword evidence="4" id="KW-1005">Bacterial flagellum biogenesis</keyword>
<dbReference type="NCBIfam" id="TIGR03824">
    <property type="entry name" value="FlgM_jcvi"/>
    <property type="match status" value="1"/>
</dbReference>
<dbReference type="GO" id="GO:0045892">
    <property type="term" value="P:negative regulation of DNA-templated transcription"/>
    <property type="evidence" value="ECO:0007669"/>
    <property type="project" value="InterPro"/>
</dbReference>
<dbReference type="InterPro" id="IPR007412">
    <property type="entry name" value="FlgM"/>
</dbReference>
<keyword evidence="11" id="KW-0969">Cilium</keyword>
<feature type="region of interest" description="Disordered" evidence="9">
    <location>
        <begin position="1"/>
        <end position="60"/>
    </location>
</feature>
<evidence type="ECO:0000259" key="10">
    <source>
        <dbReference type="Pfam" id="PF04316"/>
    </source>
</evidence>
<protein>
    <recommendedName>
        <fullName evidence="2">Negative regulator of flagellin synthesis</fullName>
    </recommendedName>
    <alternativeName>
        <fullName evidence="8">Anti-sigma-28 factor</fullName>
    </alternativeName>
</protein>
<keyword evidence="12" id="KW-1185">Reference proteome</keyword>
<evidence type="ECO:0000256" key="3">
    <source>
        <dbReference type="ARBA" id="ARBA00022491"/>
    </source>
</evidence>
<comment type="similarity">
    <text evidence="1">Belongs to the FlgM family.</text>
</comment>
<comment type="function">
    <text evidence="7">Responsible for the coupling of flagellin expression to flagellar assembly by preventing expression of the flagellin genes when a component of the middle class of proteins is defective. It negatively regulates flagellar genes by inhibiting the activity of FliA by directly binding to FliA.</text>
</comment>
<dbReference type="STRING" id="320778.ABT57_03800"/>
<accession>A0A0J1HHC8</accession>
<dbReference type="InterPro" id="IPR031316">
    <property type="entry name" value="FlgM_C"/>
</dbReference>
<evidence type="ECO:0000256" key="5">
    <source>
        <dbReference type="ARBA" id="ARBA00023015"/>
    </source>
</evidence>
<dbReference type="GO" id="GO:0044781">
    <property type="term" value="P:bacterial-type flagellum organization"/>
    <property type="evidence" value="ECO:0007669"/>
    <property type="project" value="UniProtKB-KW"/>
</dbReference>
<dbReference type="PATRIC" id="fig|320778.3.peg.815"/>
<feature type="compositionally biased region" description="Polar residues" evidence="9">
    <location>
        <begin position="29"/>
        <end position="50"/>
    </location>
</feature>
<organism evidence="11 12">
    <name type="scientific">Photobacterium ganghwense</name>
    <dbReference type="NCBI Taxonomy" id="320778"/>
    <lineage>
        <taxon>Bacteria</taxon>
        <taxon>Pseudomonadati</taxon>
        <taxon>Pseudomonadota</taxon>
        <taxon>Gammaproteobacteria</taxon>
        <taxon>Vibrionales</taxon>
        <taxon>Vibrionaceae</taxon>
        <taxon>Photobacterium</taxon>
    </lineage>
</organism>
<evidence type="ECO:0000313" key="12">
    <source>
        <dbReference type="Proteomes" id="UP000035909"/>
    </source>
</evidence>
<dbReference type="AlphaFoldDB" id="A0A0J1HHC8"/>
<gene>
    <name evidence="11" type="ORF">ABT57_03800</name>
</gene>
<reference evidence="11 12" key="1">
    <citation type="submission" date="2015-05" db="EMBL/GenBank/DDBJ databases">
        <title>Photobacterium galathea sp. nov.</title>
        <authorList>
            <person name="Machado H."/>
            <person name="Gram L."/>
        </authorList>
    </citation>
    <scope>NUCLEOTIDE SEQUENCE [LARGE SCALE GENOMIC DNA]</scope>
    <source>
        <strain evidence="11 12">DSM 22954</strain>
    </source>
</reference>
<keyword evidence="11" id="KW-0282">Flagellum</keyword>
<evidence type="ECO:0000313" key="11">
    <source>
        <dbReference type="EMBL" id="KLV11029.1"/>
    </source>
</evidence>
<dbReference type="RefSeq" id="WP_047883867.1">
    <property type="nucleotide sequence ID" value="NZ_CP071325.1"/>
</dbReference>
<evidence type="ECO:0000256" key="4">
    <source>
        <dbReference type="ARBA" id="ARBA00022795"/>
    </source>
</evidence>
<feature type="domain" description="Anti-sigma-28 factor FlgM C-terminal" evidence="10">
    <location>
        <begin position="40"/>
        <end position="95"/>
    </location>
</feature>
<keyword evidence="11" id="KW-0966">Cell projection</keyword>
<evidence type="ECO:0000256" key="6">
    <source>
        <dbReference type="ARBA" id="ARBA00023163"/>
    </source>
</evidence>
<evidence type="ECO:0000256" key="9">
    <source>
        <dbReference type="SAM" id="MobiDB-lite"/>
    </source>
</evidence>
<evidence type="ECO:0000256" key="8">
    <source>
        <dbReference type="ARBA" id="ARBA00030117"/>
    </source>
</evidence>
<dbReference type="OrthoDB" id="7064195at2"/>
<evidence type="ECO:0000256" key="7">
    <source>
        <dbReference type="ARBA" id="ARBA00024739"/>
    </source>
</evidence>
<dbReference type="SUPFAM" id="SSF101498">
    <property type="entry name" value="Anti-sigma factor FlgM"/>
    <property type="match status" value="1"/>
</dbReference>
<name>A0A0J1HHC8_9GAMM</name>
<dbReference type="Proteomes" id="UP000035909">
    <property type="component" value="Unassembled WGS sequence"/>
</dbReference>
<keyword evidence="6" id="KW-0804">Transcription</keyword>
<proteinExistence type="inferred from homology"/>